<organism evidence="5 6">
    <name type="scientific">Mycena sanguinolenta</name>
    <dbReference type="NCBI Taxonomy" id="230812"/>
    <lineage>
        <taxon>Eukaryota</taxon>
        <taxon>Fungi</taxon>
        <taxon>Dikarya</taxon>
        <taxon>Basidiomycota</taxon>
        <taxon>Agaricomycotina</taxon>
        <taxon>Agaricomycetes</taxon>
        <taxon>Agaricomycetidae</taxon>
        <taxon>Agaricales</taxon>
        <taxon>Marasmiineae</taxon>
        <taxon>Mycenaceae</taxon>
        <taxon>Mycena</taxon>
    </lineage>
</organism>
<dbReference type="AlphaFoldDB" id="A0A8H7CL98"/>
<evidence type="ECO:0000256" key="3">
    <source>
        <dbReference type="ARBA" id="ARBA00023002"/>
    </source>
</evidence>
<dbReference type="InterPro" id="IPR036291">
    <property type="entry name" value="NAD(P)-bd_dom_sf"/>
</dbReference>
<sequence>MTITQSASAPLVAVVGATGVQGGSVIKALSESDKAYRIRGFTRDPTKAAAEILKKRGVQIVAINLVLENKEEIFKAFAGADYAFLCTNFWEHGDGEKELSEGKMLVDAAKAAGVKGAIWSGLPAVKKISAGKYSRVAHFDRKALVAEYGRASGIPFVEVQAGFYATNLLGNFPLLAKEPDGTYALAWPVRPSTVMPVIDMEHDFGLYIRRVLEVPVFPDGSVVCTTGEDITVPEMARQLSQVTGKQVVFKQVSAEEAENNFVAFGYPSAAAGDIVQGMLFFDEFGYYGGQATASREGLARPTRTFTEFAKDADWSKTLV</sequence>
<dbReference type="InterPro" id="IPR008030">
    <property type="entry name" value="NmrA-like"/>
</dbReference>
<evidence type="ECO:0000313" key="6">
    <source>
        <dbReference type="Proteomes" id="UP000623467"/>
    </source>
</evidence>
<dbReference type="EMBL" id="JACAZH010000026">
    <property type="protein sequence ID" value="KAF7341889.1"/>
    <property type="molecule type" value="Genomic_DNA"/>
</dbReference>
<evidence type="ECO:0000259" key="4">
    <source>
        <dbReference type="Pfam" id="PF05368"/>
    </source>
</evidence>
<dbReference type="SUPFAM" id="SSF51735">
    <property type="entry name" value="NAD(P)-binding Rossmann-fold domains"/>
    <property type="match status" value="1"/>
</dbReference>
<name>A0A8H7CL98_9AGAR</name>
<reference evidence="5" key="1">
    <citation type="submission" date="2020-05" db="EMBL/GenBank/DDBJ databases">
        <title>Mycena genomes resolve the evolution of fungal bioluminescence.</title>
        <authorList>
            <person name="Tsai I.J."/>
        </authorList>
    </citation>
    <scope>NUCLEOTIDE SEQUENCE</scope>
    <source>
        <strain evidence="5">160909Yilan</strain>
    </source>
</reference>
<keyword evidence="2" id="KW-0521">NADP</keyword>
<dbReference type="InterPro" id="IPR051164">
    <property type="entry name" value="NmrA-like_oxidored"/>
</dbReference>
<evidence type="ECO:0000313" key="5">
    <source>
        <dbReference type="EMBL" id="KAF7341889.1"/>
    </source>
</evidence>
<comment type="caution">
    <text evidence="5">The sequence shown here is derived from an EMBL/GenBank/DDBJ whole genome shotgun (WGS) entry which is preliminary data.</text>
</comment>
<protein>
    <submittedName>
        <fullName evidence="5">NmrA domain-containing protein</fullName>
    </submittedName>
</protein>
<accession>A0A8H7CL98</accession>
<dbReference type="PANTHER" id="PTHR42748:SF30">
    <property type="entry name" value="NMRA-LIKE DOMAIN-CONTAINING PROTEIN"/>
    <property type="match status" value="1"/>
</dbReference>
<gene>
    <name evidence="5" type="ORF">MSAN_02044500</name>
</gene>
<dbReference type="CDD" id="cd05251">
    <property type="entry name" value="NmrA_like_SDR_a"/>
    <property type="match status" value="1"/>
</dbReference>
<dbReference type="PANTHER" id="PTHR42748">
    <property type="entry name" value="NITROGEN METABOLITE REPRESSION PROTEIN NMRA FAMILY MEMBER"/>
    <property type="match status" value="1"/>
</dbReference>
<keyword evidence="6" id="KW-1185">Reference proteome</keyword>
<evidence type="ECO:0000256" key="2">
    <source>
        <dbReference type="ARBA" id="ARBA00022857"/>
    </source>
</evidence>
<comment type="similarity">
    <text evidence="1">Belongs to the NmrA-type oxidoreductase family.</text>
</comment>
<dbReference type="GO" id="GO:0005634">
    <property type="term" value="C:nucleus"/>
    <property type="evidence" value="ECO:0007669"/>
    <property type="project" value="TreeGrafter"/>
</dbReference>
<dbReference type="Gene3D" id="3.40.50.720">
    <property type="entry name" value="NAD(P)-binding Rossmann-like Domain"/>
    <property type="match status" value="1"/>
</dbReference>
<feature type="domain" description="NmrA-like" evidence="4">
    <location>
        <begin position="11"/>
        <end position="288"/>
    </location>
</feature>
<dbReference type="Proteomes" id="UP000623467">
    <property type="component" value="Unassembled WGS sequence"/>
</dbReference>
<dbReference type="Pfam" id="PF05368">
    <property type="entry name" value="NmrA"/>
    <property type="match status" value="1"/>
</dbReference>
<keyword evidence="3" id="KW-0560">Oxidoreductase</keyword>
<dbReference type="GO" id="GO:0016491">
    <property type="term" value="F:oxidoreductase activity"/>
    <property type="evidence" value="ECO:0007669"/>
    <property type="project" value="UniProtKB-KW"/>
</dbReference>
<evidence type="ECO:0000256" key="1">
    <source>
        <dbReference type="ARBA" id="ARBA00006328"/>
    </source>
</evidence>
<proteinExistence type="inferred from homology"/>
<dbReference type="OrthoDB" id="300709at2759"/>
<dbReference type="Gene3D" id="3.90.25.10">
    <property type="entry name" value="UDP-galactose 4-epimerase, domain 1"/>
    <property type="match status" value="1"/>
</dbReference>